<gene>
    <name evidence="3" type="ORF">CVM52_26040</name>
</gene>
<name>A0A2M8IT52_9RHOB</name>
<feature type="domain" description="Alpha-2 macroglobulin MG2" evidence="2">
    <location>
        <begin position="152"/>
        <end position="259"/>
    </location>
</feature>
<dbReference type="InterPro" id="IPR021868">
    <property type="entry name" value="Alpha_2_Macroglob_MG3"/>
</dbReference>
<dbReference type="InterPro" id="IPR051802">
    <property type="entry name" value="YfhM-like"/>
</dbReference>
<dbReference type="PANTHER" id="PTHR40094">
    <property type="entry name" value="ALPHA-2-MACROGLOBULIN HOMOLOG"/>
    <property type="match status" value="1"/>
</dbReference>
<evidence type="ECO:0000259" key="1">
    <source>
        <dbReference type="Pfam" id="PF11974"/>
    </source>
</evidence>
<evidence type="ECO:0000313" key="3">
    <source>
        <dbReference type="EMBL" id="PJE31656.1"/>
    </source>
</evidence>
<protein>
    <submittedName>
        <fullName evidence="3">PAN domain-containing protein</fullName>
    </submittedName>
</protein>
<dbReference type="GO" id="GO:0004866">
    <property type="term" value="F:endopeptidase inhibitor activity"/>
    <property type="evidence" value="ECO:0007669"/>
    <property type="project" value="TreeGrafter"/>
</dbReference>
<proteinExistence type="predicted"/>
<feature type="domain" description="Alpha-2-macroglobulin MG3" evidence="1">
    <location>
        <begin position="274"/>
        <end position="342"/>
    </location>
</feature>
<feature type="non-terminal residue" evidence="3">
    <location>
        <position position="1"/>
    </location>
</feature>
<dbReference type="Pfam" id="PF11974">
    <property type="entry name" value="bMG3"/>
    <property type="match status" value="1"/>
</dbReference>
<accession>A0A2M8IT52</accession>
<evidence type="ECO:0000259" key="2">
    <source>
        <dbReference type="Pfam" id="PF21142"/>
    </source>
</evidence>
<feature type="non-terminal residue" evidence="3">
    <location>
        <position position="342"/>
    </location>
</feature>
<sequence>LGTEAQDGIDVLLAQALERLGQGREMIPALRLAMAEQPRDDIAAALEDAIGKYGFRITGTTVDSNSASPRICVEFSETLVKAGVDYAPYVRSEHSDLAVSAEDRQLCIDGVQHGSRYRLTFRTGLPAASGEALAKDVEITQYVRDRAPSVRFPGRAYVLPKAADAALPVETVNLTRLDLRLRRVSDRNLLRAVQDGYFGRPLSQWQDETFAAEIAQEVWTGTAEVATQLNRDMTARLPMGEAIAGQPAGIYALTARVPGVEPYDDPGATQWFVLSDLGISTLSGTDGLQVMVRGLSDAAARAGVELTLVSRANAVLGSAVTDDQGLATFEPGLTRGSGGAAP</sequence>
<reference evidence="3 4" key="1">
    <citation type="journal article" date="2018" name="Int. J. Syst. Evol. Microbiol.">
        <title>Pseudooceanicola lipolyticus sp. nov., a marine alphaproteobacterium, reclassification of Oceanicola flagellatus as Pseudooceanicola flagellatus comb. nov. and emended description of the genus Pseudooceanicola.</title>
        <authorList>
            <person name="Huang M.-M."/>
            <person name="Guo L.-L."/>
            <person name="Wu Y.-H."/>
            <person name="Lai Q.-L."/>
            <person name="Shao Z.-Z."/>
            <person name="Wang C.-S."/>
            <person name="Wu M."/>
            <person name="Xu X.-W."/>
        </authorList>
    </citation>
    <scope>NUCLEOTIDE SEQUENCE [LARGE SCALE GENOMIC DNA]</scope>
    <source>
        <strain evidence="3 4">157</strain>
    </source>
</reference>
<comment type="caution">
    <text evidence="3">The sequence shown here is derived from an EMBL/GenBank/DDBJ whole genome shotgun (WGS) entry which is preliminary data.</text>
</comment>
<dbReference type="InterPro" id="IPR049120">
    <property type="entry name" value="A2M_bMG2"/>
</dbReference>
<dbReference type="Proteomes" id="UP000231553">
    <property type="component" value="Unassembled WGS sequence"/>
</dbReference>
<dbReference type="Pfam" id="PF21142">
    <property type="entry name" value="A2M_bMG2"/>
    <property type="match status" value="1"/>
</dbReference>
<dbReference type="EMBL" id="PGTB01000378">
    <property type="protein sequence ID" value="PJE31656.1"/>
    <property type="molecule type" value="Genomic_DNA"/>
</dbReference>
<keyword evidence="4" id="KW-1185">Reference proteome</keyword>
<dbReference type="PANTHER" id="PTHR40094:SF1">
    <property type="entry name" value="UBIQUITIN DOMAIN-CONTAINING PROTEIN"/>
    <property type="match status" value="1"/>
</dbReference>
<dbReference type="AlphaFoldDB" id="A0A2M8IT52"/>
<evidence type="ECO:0000313" key="4">
    <source>
        <dbReference type="Proteomes" id="UP000231553"/>
    </source>
</evidence>
<organism evidence="3 4">
    <name type="scientific">Pseudooceanicola lipolyticus</name>
    <dbReference type="NCBI Taxonomy" id="2029104"/>
    <lineage>
        <taxon>Bacteria</taxon>
        <taxon>Pseudomonadati</taxon>
        <taxon>Pseudomonadota</taxon>
        <taxon>Alphaproteobacteria</taxon>
        <taxon>Rhodobacterales</taxon>
        <taxon>Paracoccaceae</taxon>
        <taxon>Pseudooceanicola</taxon>
    </lineage>
</organism>